<evidence type="ECO:0000256" key="2">
    <source>
        <dbReference type="ARBA" id="ARBA00001946"/>
    </source>
</evidence>
<evidence type="ECO:0000256" key="4">
    <source>
        <dbReference type="ARBA" id="ARBA00013106"/>
    </source>
</evidence>
<dbReference type="PROSITE" id="PS00629">
    <property type="entry name" value="IMP_1"/>
    <property type="match status" value="1"/>
</dbReference>
<keyword evidence="6 9" id="KW-0479">Metal-binding</keyword>
<evidence type="ECO:0000256" key="7">
    <source>
        <dbReference type="ARBA" id="ARBA00022801"/>
    </source>
</evidence>
<sequence length="265" mass="29338">MHEVILREQEQAILEKIARDAGQLALQHFALLKSLKIEKKGHLDLVTIADQEVENFLIRRLREVFPDDGVFGEEGGEIKGVSGRIWVIDPIDGTFNFVRGGQDWAISIGLYQHKRPVFGVIYAPVRDLLITGGVSVPARKNGEILPSLPALDMAKAVIGFGMHPSIETADRLEVIRFISDDLRISFRCCGASTLSLVSVALGETDAYLALGDATWDVMAGIAILESLRITHTIDWDEVELSQKLRFACSNDVMIKKLHPLIEKIA</sequence>
<dbReference type="Proteomes" id="UP000555393">
    <property type="component" value="Unassembled WGS sequence"/>
</dbReference>
<dbReference type="AlphaFoldDB" id="A0A841M3F0"/>
<dbReference type="EC" id="3.1.3.25" evidence="4"/>
<comment type="similarity">
    <text evidence="3">Belongs to the inositol monophosphatase superfamily.</text>
</comment>
<keyword evidence="11" id="KW-1185">Reference proteome</keyword>
<keyword evidence="8 9" id="KW-0460">Magnesium</keyword>
<dbReference type="InterPro" id="IPR000760">
    <property type="entry name" value="Inositol_monophosphatase-like"/>
</dbReference>
<dbReference type="Gene3D" id="3.30.540.10">
    <property type="entry name" value="Fructose-1,6-Bisphosphatase, subunit A, domain 1"/>
    <property type="match status" value="1"/>
</dbReference>
<gene>
    <name evidence="10" type="ORF">FHS77_002871</name>
</gene>
<proteinExistence type="inferred from homology"/>
<evidence type="ECO:0000256" key="1">
    <source>
        <dbReference type="ARBA" id="ARBA00001033"/>
    </source>
</evidence>
<evidence type="ECO:0000256" key="9">
    <source>
        <dbReference type="PIRSR" id="PIRSR600760-2"/>
    </source>
</evidence>
<comment type="catalytic activity">
    <reaction evidence="1">
        <text>a myo-inositol phosphate + H2O = myo-inositol + phosphate</text>
        <dbReference type="Rhea" id="RHEA:24056"/>
        <dbReference type="ChEBI" id="CHEBI:15377"/>
        <dbReference type="ChEBI" id="CHEBI:17268"/>
        <dbReference type="ChEBI" id="CHEBI:43474"/>
        <dbReference type="ChEBI" id="CHEBI:84139"/>
        <dbReference type="EC" id="3.1.3.25"/>
    </reaction>
</comment>
<dbReference type="Gene3D" id="3.40.190.80">
    <property type="match status" value="1"/>
</dbReference>
<dbReference type="InterPro" id="IPR020583">
    <property type="entry name" value="Inositol_monoP_metal-BS"/>
</dbReference>
<accession>A0A841M3F0</accession>
<dbReference type="RefSeq" id="WP_184224447.1">
    <property type="nucleotide sequence ID" value="NZ_JACIIU010000022.1"/>
</dbReference>
<dbReference type="GO" id="GO:0008934">
    <property type="term" value="F:inositol monophosphate 1-phosphatase activity"/>
    <property type="evidence" value="ECO:0007669"/>
    <property type="project" value="TreeGrafter"/>
</dbReference>
<dbReference type="EMBL" id="JACIIU010000022">
    <property type="protein sequence ID" value="MBB6262299.1"/>
    <property type="molecule type" value="Genomic_DNA"/>
</dbReference>
<evidence type="ECO:0000313" key="11">
    <source>
        <dbReference type="Proteomes" id="UP000555393"/>
    </source>
</evidence>
<dbReference type="PANTHER" id="PTHR20854">
    <property type="entry name" value="INOSITOL MONOPHOSPHATASE"/>
    <property type="match status" value="1"/>
</dbReference>
<dbReference type="PRINTS" id="PR00377">
    <property type="entry name" value="IMPHPHTASES"/>
</dbReference>
<dbReference type="GO" id="GO:0046872">
    <property type="term" value="F:metal ion binding"/>
    <property type="evidence" value="ECO:0007669"/>
    <property type="project" value="UniProtKB-KW"/>
</dbReference>
<comment type="cofactor">
    <cofactor evidence="2 9">
        <name>Mg(2+)</name>
        <dbReference type="ChEBI" id="CHEBI:18420"/>
    </cofactor>
</comment>
<dbReference type="SUPFAM" id="SSF56655">
    <property type="entry name" value="Carbohydrate phosphatase"/>
    <property type="match status" value="1"/>
</dbReference>
<dbReference type="GO" id="GO:0006020">
    <property type="term" value="P:inositol metabolic process"/>
    <property type="evidence" value="ECO:0007669"/>
    <property type="project" value="TreeGrafter"/>
</dbReference>
<evidence type="ECO:0000256" key="8">
    <source>
        <dbReference type="ARBA" id="ARBA00022842"/>
    </source>
</evidence>
<reference evidence="10 11" key="1">
    <citation type="submission" date="2020-08" db="EMBL/GenBank/DDBJ databases">
        <title>Genomic Encyclopedia of Type Strains, Phase IV (KMG-IV): sequencing the most valuable type-strain genomes for metagenomic binning, comparative biology and taxonomic classification.</title>
        <authorList>
            <person name="Goeker M."/>
        </authorList>
    </citation>
    <scope>NUCLEOTIDE SEQUENCE [LARGE SCALE GENOMIC DNA]</scope>
    <source>
        <strain evidence="10 11">DSM 22336</strain>
    </source>
</reference>
<comment type="caution">
    <text evidence="10">The sequence shown here is derived from an EMBL/GenBank/DDBJ whole genome shotgun (WGS) entry which is preliminary data.</text>
</comment>
<feature type="binding site" evidence="9">
    <location>
        <position position="216"/>
    </location>
    <ligand>
        <name>Mg(2+)</name>
        <dbReference type="ChEBI" id="CHEBI:18420"/>
        <label>1</label>
        <note>catalytic</note>
    </ligand>
</feature>
<feature type="binding site" evidence="9">
    <location>
        <position position="73"/>
    </location>
    <ligand>
        <name>Mg(2+)</name>
        <dbReference type="ChEBI" id="CHEBI:18420"/>
        <label>1</label>
        <note>catalytic</note>
    </ligand>
</feature>
<dbReference type="Pfam" id="PF00459">
    <property type="entry name" value="Inositol_P"/>
    <property type="match status" value="1"/>
</dbReference>
<evidence type="ECO:0000256" key="3">
    <source>
        <dbReference type="ARBA" id="ARBA00009759"/>
    </source>
</evidence>
<dbReference type="FunFam" id="3.30.540.10:FF:000003">
    <property type="entry name" value="Inositol-1-monophosphatase"/>
    <property type="match status" value="1"/>
</dbReference>
<keyword evidence="7 10" id="KW-0378">Hydrolase</keyword>
<feature type="binding site" evidence="9">
    <location>
        <position position="89"/>
    </location>
    <ligand>
        <name>Mg(2+)</name>
        <dbReference type="ChEBI" id="CHEBI:18420"/>
        <label>1</label>
        <note>catalytic</note>
    </ligand>
</feature>
<name>A0A841M3F0_9HYPH</name>
<dbReference type="PANTHER" id="PTHR20854:SF4">
    <property type="entry name" value="INOSITOL-1-MONOPHOSPHATASE-RELATED"/>
    <property type="match status" value="1"/>
</dbReference>
<evidence type="ECO:0000256" key="5">
    <source>
        <dbReference type="ARBA" id="ARBA00019784"/>
    </source>
</evidence>
<feature type="binding site" evidence="9">
    <location>
        <position position="91"/>
    </location>
    <ligand>
        <name>Mg(2+)</name>
        <dbReference type="ChEBI" id="CHEBI:18420"/>
        <label>1</label>
        <note>catalytic</note>
    </ligand>
</feature>
<protein>
    <recommendedName>
        <fullName evidence="5">Inositol-1-monophosphatase</fullName>
        <ecNumber evidence="4">3.1.3.25</ecNumber>
    </recommendedName>
</protein>
<feature type="binding site" evidence="9">
    <location>
        <position position="92"/>
    </location>
    <ligand>
        <name>Mg(2+)</name>
        <dbReference type="ChEBI" id="CHEBI:18420"/>
        <label>1</label>
        <note>catalytic</note>
    </ligand>
</feature>
<evidence type="ECO:0000256" key="6">
    <source>
        <dbReference type="ARBA" id="ARBA00022723"/>
    </source>
</evidence>
<dbReference type="GO" id="GO:0007165">
    <property type="term" value="P:signal transduction"/>
    <property type="evidence" value="ECO:0007669"/>
    <property type="project" value="TreeGrafter"/>
</dbReference>
<organism evidence="10 11">
    <name type="scientific">Paenochrobactrum gallinarii</name>
    <dbReference type="NCBI Taxonomy" id="643673"/>
    <lineage>
        <taxon>Bacteria</taxon>
        <taxon>Pseudomonadati</taxon>
        <taxon>Pseudomonadota</taxon>
        <taxon>Alphaproteobacteria</taxon>
        <taxon>Hyphomicrobiales</taxon>
        <taxon>Brucellaceae</taxon>
        <taxon>Paenochrobactrum</taxon>
    </lineage>
</organism>
<evidence type="ECO:0000313" key="10">
    <source>
        <dbReference type="EMBL" id="MBB6262299.1"/>
    </source>
</evidence>